<dbReference type="Proteomes" id="UP000176917">
    <property type="component" value="Unassembled WGS sequence"/>
</dbReference>
<reference evidence="1 2" key="1">
    <citation type="journal article" date="2016" name="Nat. Commun.">
        <title>Thousands of microbial genomes shed light on interconnected biogeochemical processes in an aquifer system.</title>
        <authorList>
            <person name="Anantharaman K."/>
            <person name="Brown C.T."/>
            <person name="Hug L.A."/>
            <person name="Sharon I."/>
            <person name="Castelle C.J."/>
            <person name="Probst A.J."/>
            <person name="Thomas B.C."/>
            <person name="Singh A."/>
            <person name="Wilkins M.J."/>
            <person name="Karaoz U."/>
            <person name="Brodie E.L."/>
            <person name="Williams K.H."/>
            <person name="Hubbard S.S."/>
            <person name="Banfield J.F."/>
        </authorList>
    </citation>
    <scope>NUCLEOTIDE SEQUENCE [LARGE SCALE GENOMIC DNA]</scope>
</reference>
<dbReference type="AlphaFoldDB" id="A0A1G2RLJ5"/>
<protein>
    <submittedName>
        <fullName evidence="1">Uncharacterized protein</fullName>
    </submittedName>
</protein>
<proteinExistence type="predicted"/>
<comment type="caution">
    <text evidence="1">The sequence shown here is derived from an EMBL/GenBank/DDBJ whole genome shotgun (WGS) entry which is preliminary data.</text>
</comment>
<accession>A0A1G2RLJ5</accession>
<dbReference type="EMBL" id="MHUG01000008">
    <property type="protein sequence ID" value="OHA73735.1"/>
    <property type="molecule type" value="Genomic_DNA"/>
</dbReference>
<name>A0A1G2RLJ5_9BACT</name>
<gene>
    <name evidence="1" type="ORF">A3B24_02940</name>
</gene>
<sequence length="373" mass="42456">MNQGFSKVLILVIVAILVAGGIFAWQYFGVSKNEITGWREYKSPEFGFEIKYPSSWFLYGAQQSISTAKPEEWLPVDTFPPGYAKIWWERTGVQTIDDIIDERFGSTTNTKIVSDSDKNVNGTEGREVVYTCKNCEATYIEEIDTFLPATEGKVIFFNESGGVIYLWLVYDKGDPRADYYIKTFNEVLSTIKLQKDGVDVSNWQTYRNEEHGFEIKYPEDTRISETSNYTIPALNTNKDIITAIQSKEPSYPRSLTGLSVYATDDIASCSILNNGKKITETKDINGITFLVYGENLPDSAMGGIRSVFDIYRIVYNNVCYSILSSVDWRDVSFMYSAIGIEGPSSQELEEQQNWIQTQQQLNEQILSTFRFIE</sequence>
<evidence type="ECO:0000313" key="2">
    <source>
        <dbReference type="Proteomes" id="UP000176917"/>
    </source>
</evidence>
<evidence type="ECO:0000313" key="1">
    <source>
        <dbReference type="EMBL" id="OHA73735.1"/>
    </source>
</evidence>
<dbReference type="STRING" id="1802461.A3B24_02940"/>
<organism evidence="1 2">
    <name type="scientific">Candidatus Wildermuthbacteria bacterium RIFCSPLOWO2_01_FULL_48_16</name>
    <dbReference type="NCBI Taxonomy" id="1802461"/>
    <lineage>
        <taxon>Bacteria</taxon>
        <taxon>Candidatus Wildermuthiibacteriota</taxon>
    </lineage>
</organism>